<feature type="transmembrane region" description="Helical" evidence="13">
    <location>
        <begin position="1008"/>
        <end position="1025"/>
    </location>
</feature>
<evidence type="ECO:0000259" key="15">
    <source>
        <dbReference type="Pfam" id="PF16209"/>
    </source>
</evidence>
<comment type="subcellular location">
    <subcellularLocation>
        <location evidence="2">Endomembrane system</location>
    </subcellularLocation>
    <subcellularLocation>
        <location evidence="1 13">Membrane</location>
        <topology evidence="1 13">Multi-pass membrane protein</topology>
    </subcellularLocation>
</comment>
<dbReference type="NCBIfam" id="TIGR01494">
    <property type="entry name" value="ATPase_P-type"/>
    <property type="match status" value="1"/>
</dbReference>
<dbReference type="SUPFAM" id="SSF81653">
    <property type="entry name" value="Calcium ATPase, transduction domain A"/>
    <property type="match status" value="1"/>
</dbReference>
<feature type="transmembrane region" description="Helical" evidence="13">
    <location>
        <begin position="287"/>
        <end position="312"/>
    </location>
</feature>
<comment type="catalytic activity">
    <reaction evidence="12 13">
        <text>ATP + H2O + phospholipidSide 1 = ADP + phosphate + phospholipidSide 2.</text>
        <dbReference type="EC" id="7.6.2.1"/>
    </reaction>
</comment>
<evidence type="ECO:0000256" key="12">
    <source>
        <dbReference type="ARBA" id="ARBA00034036"/>
    </source>
</evidence>
<dbReference type="SFLD" id="SFLDF00027">
    <property type="entry name" value="p-type_atpase"/>
    <property type="match status" value="1"/>
</dbReference>
<keyword evidence="8 13" id="KW-0460">Magnesium</keyword>
<feature type="transmembrane region" description="Helical" evidence="13">
    <location>
        <begin position="1075"/>
        <end position="1096"/>
    </location>
</feature>
<feature type="domain" description="P-type ATPase A" evidence="14">
    <location>
        <begin position="134"/>
        <end position="210"/>
    </location>
</feature>
<comment type="caution">
    <text evidence="17">The sequence shown here is derived from an EMBL/GenBank/DDBJ whole genome shotgun (WGS) entry which is preliminary data.</text>
</comment>
<dbReference type="InterPro" id="IPR001757">
    <property type="entry name" value="P_typ_ATPase"/>
</dbReference>
<evidence type="ECO:0000256" key="11">
    <source>
        <dbReference type="ARBA" id="ARBA00023136"/>
    </source>
</evidence>
<evidence type="ECO:0000256" key="1">
    <source>
        <dbReference type="ARBA" id="ARBA00004141"/>
    </source>
</evidence>
<evidence type="ECO:0000259" key="16">
    <source>
        <dbReference type="Pfam" id="PF16212"/>
    </source>
</evidence>
<dbReference type="PANTHER" id="PTHR24092">
    <property type="entry name" value="PROBABLE PHOSPHOLIPID-TRANSPORTING ATPASE"/>
    <property type="match status" value="1"/>
</dbReference>
<keyword evidence="18" id="KW-1185">Reference proteome</keyword>
<feature type="transmembrane region" description="Helical" evidence="13">
    <location>
        <begin position="925"/>
        <end position="945"/>
    </location>
</feature>
<dbReference type="Pfam" id="PF16212">
    <property type="entry name" value="PhoLip_ATPase_C"/>
    <property type="match status" value="1"/>
</dbReference>
<evidence type="ECO:0000256" key="13">
    <source>
        <dbReference type="RuleBase" id="RU362033"/>
    </source>
</evidence>
<evidence type="ECO:0000256" key="2">
    <source>
        <dbReference type="ARBA" id="ARBA00004308"/>
    </source>
</evidence>
<evidence type="ECO:0000256" key="4">
    <source>
        <dbReference type="ARBA" id="ARBA00022692"/>
    </source>
</evidence>
<dbReference type="InterPro" id="IPR032630">
    <property type="entry name" value="P_typ_ATPase_c"/>
</dbReference>
<dbReference type="SFLD" id="SFLDS00003">
    <property type="entry name" value="Haloacid_Dehalogenase"/>
    <property type="match status" value="1"/>
</dbReference>
<feature type="transmembrane region" description="Helical" evidence="13">
    <location>
        <begin position="80"/>
        <end position="96"/>
    </location>
</feature>
<dbReference type="Pfam" id="PF13246">
    <property type="entry name" value="Cation_ATPase"/>
    <property type="match status" value="1"/>
</dbReference>
<dbReference type="SUPFAM" id="SSF81665">
    <property type="entry name" value="Calcium ATPase, transmembrane domain M"/>
    <property type="match status" value="1"/>
</dbReference>
<proteinExistence type="inferred from homology"/>
<comment type="similarity">
    <text evidence="3 13">Belongs to the cation transport ATPase (P-type) (TC 3.A.3) family. Type IV subfamily.</text>
</comment>
<name>A0ABN9XKY6_9DINO</name>
<keyword evidence="10 13" id="KW-1133">Transmembrane helix</keyword>
<reference evidence="17" key="1">
    <citation type="submission" date="2023-10" db="EMBL/GenBank/DDBJ databases">
        <authorList>
            <person name="Chen Y."/>
            <person name="Shah S."/>
            <person name="Dougan E. K."/>
            <person name="Thang M."/>
            <person name="Chan C."/>
        </authorList>
    </citation>
    <scope>NUCLEOTIDE SEQUENCE [LARGE SCALE GENOMIC DNA]</scope>
</reference>
<dbReference type="EMBL" id="CAUYUJ010020764">
    <property type="protein sequence ID" value="CAK0900367.1"/>
    <property type="molecule type" value="Genomic_DNA"/>
</dbReference>
<dbReference type="PROSITE" id="PS00154">
    <property type="entry name" value="ATPASE_E1_E2"/>
    <property type="match status" value="1"/>
</dbReference>
<keyword evidence="11 13" id="KW-0472">Membrane</keyword>
<dbReference type="InterPro" id="IPR032631">
    <property type="entry name" value="P-type_ATPase_N"/>
</dbReference>
<evidence type="ECO:0000256" key="10">
    <source>
        <dbReference type="ARBA" id="ARBA00022989"/>
    </source>
</evidence>
<dbReference type="InterPro" id="IPR036412">
    <property type="entry name" value="HAD-like_sf"/>
</dbReference>
<dbReference type="Gene3D" id="3.40.50.1000">
    <property type="entry name" value="HAD superfamily/HAD-like"/>
    <property type="match status" value="1"/>
</dbReference>
<keyword evidence="6 13" id="KW-0547">Nucleotide-binding</keyword>
<evidence type="ECO:0000313" key="17">
    <source>
        <dbReference type="EMBL" id="CAK0900367.1"/>
    </source>
</evidence>
<feature type="transmembrane region" description="Helical" evidence="13">
    <location>
        <begin position="893"/>
        <end position="913"/>
    </location>
</feature>
<sequence>MDETSTPLKRSRTQGELRTVDLFKSGHSFCDNKIVTSHYTVANFLPKNLIEQLSKPANLYFLYLMVLQCMPYGISTTGGIPTISMPLLFIFCLNGLKDLIEDYRRHKSDALENERLVSIVTGSSEPLTAEKWLDVRVGDVVVVRNNEYIPADLVLLASSDEQGVVYVETANLDGETNLKAKQAPSAVCSMVGRHSTAEGALEVARSLEARIACDGPNEFLYSFMGTLQVGRPGEESQKVALDEEKVILRGCKLRNVRWALGVPVYTGKQTKIMMNSRSRKGRKISHLEWAIAKFVGVMFVFQNVLVIFGAFFSATFDTSESNVARRYLNLTDLDGDSLGFWFVLIVRYFNITLLFANFIPISLLVSVNMVKLFQVFFIAYDVEMVHGGIYCMPRTSDLNEELGQVDYVFSDKTGTLTCNVMDFRKFAVKGVVYGDGMTEIKKCVMQKMGHQVVELPSQRSHARTPHVDLEDRRLDNLLKHRADPHCRAVRELLLHLAINHEAVVEVDDNGASSYAASSPDEAALCYGAQHFGHAFVGRDSQCLTVDIDGVSTKVRLLAVLKFNSARKRSSVVVEFNEGSDIRAGRLRHAIYTKGADSVIFARVKCSPSELQQTEEVVGQFAEDGLRTLCLAGRDLQPDEVQRWLVKYEEASLATAKRQELLDQVADEIETDLELHGVTGIEDRIQDGVGSCIARLADAGIKLWMLTGDKVETAINIGIATGLLDPSEGERGSRLVLTSTDFQRSGSFNETAFAQRLEQLASEARGGGTFEGMVIDGTCLEVALEPASELHFCAVARKCLTVVCCRVSPKQKGAVVRLIKRRENAITLAIGDGANDCNMIQSADVGIGIRGLEGLQAFNVCDFGIAQFRFLENLLLVHGRWCYRRVAILANYTFYKNIVVVLPQYFLGCVSMFSGQKLYNDFMYQTYNVVHSALPIVLFGVLDQDVPKRWARERPGLYALGRRSEYLNFRASGCWVLSGVWHAWVIFAVPFFTMSNGNVTHSDGKANDLWLVGSMVYLLAVVVVNLQCLLETSFVNRLTYLGIAFSFFWWFLLQAYFSGLLTGSVTTSELHGSLGRLFGCPMLWLVMATAVALALLADMQSKGIRCSFFPSVLHQVQQEVLEEARKNALAGKSRRPRWGLP</sequence>
<dbReference type="SFLD" id="SFLDG00002">
    <property type="entry name" value="C1.7:_P-type_atpase_like"/>
    <property type="match status" value="1"/>
</dbReference>
<gene>
    <name evidence="17" type="ORF">PCOR1329_LOCUS77659</name>
</gene>
<dbReference type="SUPFAM" id="SSF81660">
    <property type="entry name" value="Metal cation-transporting ATPase, ATP-binding domain N"/>
    <property type="match status" value="1"/>
</dbReference>
<dbReference type="Pfam" id="PF16209">
    <property type="entry name" value="PhoLip_ATPase_N"/>
    <property type="match status" value="1"/>
</dbReference>
<dbReference type="InterPro" id="IPR023298">
    <property type="entry name" value="ATPase_P-typ_TM_dom_sf"/>
</dbReference>
<dbReference type="Pfam" id="PF00122">
    <property type="entry name" value="E1-E2_ATPase"/>
    <property type="match status" value="1"/>
</dbReference>
<evidence type="ECO:0000256" key="6">
    <source>
        <dbReference type="ARBA" id="ARBA00022741"/>
    </source>
</evidence>
<keyword evidence="5" id="KW-0479">Metal-binding</keyword>
<dbReference type="InterPro" id="IPR006539">
    <property type="entry name" value="P-type_ATPase_IV"/>
</dbReference>
<evidence type="ECO:0000256" key="8">
    <source>
        <dbReference type="ARBA" id="ARBA00022842"/>
    </source>
</evidence>
<evidence type="ECO:0000259" key="14">
    <source>
        <dbReference type="Pfam" id="PF00122"/>
    </source>
</evidence>
<feature type="domain" description="P-type ATPase N-terminal" evidence="15">
    <location>
        <begin position="26"/>
        <end position="82"/>
    </location>
</feature>
<dbReference type="NCBIfam" id="TIGR01652">
    <property type="entry name" value="ATPase-Plipid"/>
    <property type="match status" value="1"/>
</dbReference>
<feature type="transmembrane region" description="Helical" evidence="13">
    <location>
        <begin position="1037"/>
        <end position="1055"/>
    </location>
</feature>
<feature type="transmembrane region" description="Helical" evidence="13">
    <location>
        <begin position="338"/>
        <end position="365"/>
    </location>
</feature>
<keyword evidence="9 13" id="KW-1278">Translocase</keyword>
<feature type="domain" description="P-type ATPase C-terminal" evidence="16">
    <location>
        <begin position="858"/>
        <end position="1110"/>
    </location>
</feature>
<evidence type="ECO:0000256" key="5">
    <source>
        <dbReference type="ARBA" id="ARBA00022723"/>
    </source>
</evidence>
<evidence type="ECO:0000313" key="18">
    <source>
        <dbReference type="Proteomes" id="UP001189429"/>
    </source>
</evidence>
<organism evidence="17 18">
    <name type="scientific">Prorocentrum cordatum</name>
    <dbReference type="NCBI Taxonomy" id="2364126"/>
    <lineage>
        <taxon>Eukaryota</taxon>
        <taxon>Sar</taxon>
        <taxon>Alveolata</taxon>
        <taxon>Dinophyceae</taxon>
        <taxon>Prorocentrales</taxon>
        <taxon>Prorocentraceae</taxon>
        <taxon>Prorocentrum</taxon>
    </lineage>
</organism>
<dbReference type="Gene3D" id="3.40.1110.10">
    <property type="entry name" value="Calcium-transporting ATPase, cytoplasmic domain N"/>
    <property type="match status" value="1"/>
</dbReference>
<dbReference type="InterPro" id="IPR018303">
    <property type="entry name" value="ATPase_P-typ_P_site"/>
</dbReference>
<keyword evidence="7 13" id="KW-0067">ATP-binding</keyword>
<evidence type="ECO:0000256" key="3">
    <source>
        <dbReference type="ARBA" id="ARBA00008109"/>
    </source>
</evidence>
<dbReference type="InterPro" id="IPR059000">
    <property type="entry name" value="ATPase_P-type_domA"/>
</dbReference>
<dbReference type="SUPFAM" id="SSF56784">
    <property type="entry name" value="HAD-like"/>
    <property type="match status" value="1"/>
</dbReference>
<evidence type="ECO:0000256" key="7">
    <source>
        <dbReference type="ARBA" id="ARBA00022840"/>
    </source>
</evidence>
<dbReference type="EC" id="7.6.2.1" evidence="13"/>
<feature type="transmembrane region" description="Helical" evidence="13">
    <location>
        <begin position="966"/>
        <end position="988"/>
    </location>
</feature>
<protein>
    <recommendedName>
        <fullName evidence="13">Phospholipid-transporting ATPase</fullName>
        <ecNumber evidence="13">7.6.2.1</ecNumber>
    </recommendedName>
</protein>
<dbReference type="InterPro" id="IPR023299">
    <property type="entry name" value="ATPase_P-typ_cyto_dom_N"/>
</dbReference>
<dbReference type="Gene3D" id="2.70.150.10">
    <property type="entry name" value="Calcium-transporting ATPase, cytoplasmic transduction domain A"/>
    <property type="match status" value="1"/>
</dbReference>
<dbReference type="InterPro" id="IPR044492">
    <property type="entry name" value="P_typ_ATPase_HD_dom"/>
</dbReference>
<dbReference type="InterPro" id="IPR023214">
    <property type="entry name" value="HAD_sf"/>
</dbReference>
<dbReference type="PANTHER" id="PTHR24092:SF150">
    <property type="entry name" value="PHOSPHOLIPID-TRANSPORTING ATPASE"/>
    <property type="match status" value="1"/>
</dbReference>
<dbReference type="Proteomes" id="UP001189429">
    <property type="component" value="Unassembled WGS sequence"/>
</dbReference>
<accession>A0ABN9XKY6</accession>
<evidence type="ECO:0000256" key="9">
    <source>
        <dbReference type="ARBA" id="ARBA00022967"/>
    </source>
</evidence>
<keyword evidence="4 13" id="KW-0812">Transmembrane</keyword>
<dbReference type="InterPro" id="IPR008250">
    <property type="entry name" value="ATPase_P-typ_transduc_dom_A_sf"/>
</dbReference>